<keyword evidence="1" id="KW-0812">Transmembrane</keyword>
<dbReference type="RefSeq" id="WP_117455268.1">
    <property type="nucleotide sequence ID" value="NZ_CP060636.1"/>
</dbReference>
<keyword evidence="1" id="KW-1133">Transmembrane helix</keyword>
<evidence type="ECO:0000256" key="1">
    <source>
        <dbReference type="SAM" id="Phobius"/>
    </source>
</evidence>
<proteinExistence type="predicted"/>
<dbReference type="KEGG" id="ehn:H9Q80_03110"/>
<keyword evidence="3" id="KW-1185">Reference proteome</keyword>
<evidence type="ECO:0000313" key="3">
    <source>
        <dbReference type="Proteomes" id="UP000515856"/>
    </source>
</evidence>
<dbReference type="AlphaFoldDB" id="A0A7G9GQ77"/>
<keyword evidence="1" id="KW-0472">Membrane</keyword>
<feature type="transmembrane region" description="Helical" evidence="1">
    <location>
        <begin position="12"/>
        <end position="28"/>
    </location>
</feature>
<name>A0A7G9GQ77_9FIRM</name>
<feature type="transmembrane region" description="Helical" evidence="1">
    <location>
        <begin position="34"/>
        <end position="56"/>
    </location>
</feature>
<evidence type="ECO:0000313" key="2">
    <source>
        <dbReference type="EMBL" id="QNM12959.1"/>
    </source>
</evidence>
<reference evidence="2 3" key="1">
    <citation type="submission" date="2020-08" db="EMBL/GenBank/DDBJ databases">
        <authorList>
            <person name="Liu C."/>
            <person name="Sun Q."/>
        </authorList>
    </citation>
    <scope>NUCLEOTIDE SEQUENCE [LARGE SCALE GENOMIC DNA]</scope>
    <source>
        <strain evidence="2 3">NSJ-61</strain>
    </source>
</reference>
<organism evidence="2 3">
    <name type="scientific">[Eubacterium] hominis</name>
    <dbReference type="NCBI Taxonomy" id="2764325"/>
    <lineage>
        <taxon>Bacteria</taxon>
        <taxon>Bacillati</taxon>
        <taxon>Bacillota</taxon>
        <taxon>Erysipelotrichia</taxon>
        <taxon>Erysipelotrichales</taxon>
        <taxon>Erysipelotrichaceae</taxon>
        <taxon>Amedibacillus</taxon>
    </lineage>
</organism>
<gene>
    <name evidence="2" type="ORF">H9Q80_03110</name>
</gene>
<protein>
    <submittedName>
        <fullName evidence="2">Uncharacterized protein</fullName>
    </submittedName>
</protein>
<sequence length="65" mass="7632">MNQTKSKMHTLYFLIALYISIYIGNIVLDITDNFIQNIWIPRILGTITCAIMGLLFQKYWLSKYA</sequence>
<dbReference type="Proteomes" id="UP000515856">
    <property type="component" value="Chromosome"/>
</dbReference>
<accession>A0A7G9GQ77</accession>
<dbReference type="EMBL" id="CP060636">
    <property type="protein sequence ID" value="QNM12959.1"/>
    <property type="molecule type" value="Genomic_DNA"/>
</dbReference>